<dbReference type="AlphaFoldDB" id="A0A251NYQ9"/>
<proteinExistence type="predicted"/>
<accession>A0A251NYQ9</accession>
<protein>
    <submittedName>
        <fullName evidence="1">Uncharacterized protein</fullName>
    </submittedName>
</protein>
<reference evidence="1 2" key="1">
    <citation type="journal article" date="2013" name="Nat. Genet.">
        <title>The high-quality draft genome of peach (Prunus persica) identifies unique patterns of genetic diversity, domestication and genome evolution.</title>
        <authorList>
            <consortium name="International Peach Genome Initiative"/>
            <person name="Verde I."/>
            <person name="Abbott A.G."/>
            <person name="Scalabrin S."/>
            <person name="Jung S."/>
            <person name="Shu S."/>
            <person name="Marroni F."/>
            <person name="Zhebentyayeva T."/>
            <person name="Dettori M.T."/>
            <person name="Grimwood J."/>
            <person name="Cattonaro F."/>
            <person name="Zuccolo A."/>
            <person name="Rossini L."/>
            <person name="Jenkins J."/>
            <person name="Vendramin E."/>
            <person name="Meisel L.A."/>
            <person name="Decroocq V."/>
            <person name="Sosinski B."/>
            <person name="Prochnik S."/>
            <person name="Mitros T."/>
            <person name="Policriti A."/>
            <person name="Cipriani G."/>
            <person name="Dondini L."/>
            <person name="Ficklin S."/>
            <person name="Goodstein D.M."/>
            <person name="Xuan P."/>
            <person name="Del Fabbro C."/>
            <person name="Aramini V."/>
            <person name="Copetti D."/>
            <person name="Gonzalez S."/>
            <person name="Horner D.S."/>
            <person name="Falchi R."/>
            <person name="Lucas S."/>
            <person name="Mica E."/>
            <person name="Maldonado J."/>
            <person name="Lazzari B."/>
            <person name="Bielenberg D."/>
            <person name="Pirona R."/>
            <person name="Miculan M."/>
            <person name="Barakat A."/>
            <person name="Testolin R."/>
            <person name="Stella A."/>
            <person name="Tartarini S."/>
            <person name="Tonutti P."/>
            <person name="Arus P."/>
            <person name="Orellana A."/>
            <person name="Wells C."/>
            <person name="Main D."/>
            <person name="Vizzotto G."/>
            <person name="Silva H."/>
            <person name="Salamini F."/>
            <person name="Schmutz J."/>
            <person name="Morgante M."/>
            <person name="Rokhsar D.S."/>
        </authorList>
    </citation>
    <scope>NUCLEOTIDE SEQUENCE [LARGE SCALE GENOMIC DNA]</scope>
    <source>
        <strain evidence="2">cv. Nemared</strain>
    </source>
</reference>
<keyword evidence="2" id="KW-1185">Reference proteome</keyword>
<dbReference type="Gramene" id="ONI03900">
    <property type="protein sequence ID" value="ONI03900"/>
    <property type="gene ID" value="PRUPE_6G289600"/>
</dbReference>
<organism evidence="1 2">
    <name type="scientific">Prunus persica</name>
    <name type="common">Peach</name>
    <name type="synonym">Amygdalus persica</name>
    <dbReference type="NCBI Taxonomy" id="3760"/>
    <lineage>
        <taxon>Eukaryota</taxon>
        <taxon>Viridiplantae</taxon>
        <taxon>Streptophyta</taxon>
        <taxon>Embryophyta</taxon>
        <taxon>Tracheophyta</taxon>
        <taxon>Spermatophyta</taxon>
        <taxon>Magnoliopsida</taxon>
        <taxon>eudicotyledons</taxon>
        <taxon>Gunneridae</taxon>
        <taxon>Pentapetalae</taxon>
        <taxon>rosids</taxon>
        <taxon>fabids</taxon>
        <taxon>Rosales</taxon>
        <taxon>Rosaceae</taxon>
        <taxon>Amygdaloideae</taxon>
        <taxon>Amygdaleae</taxon>
        <taxon>Prunus</taxon>
    </lineage>
</organism>
<dbReference type="EMBL" id="CM007656">
    <property type="protein sequence ID" value="ONI03900.1"/>
    <property type="molecule type" value="Genomic_DNA"/>
</dbReference>
<gene>
    <name evidence="1" type="ORF">PRUPE_6G289600</name>
</gene>
<dbReference type="Proteomes" id="UP000006882">
    <property type="component" value="Chromosome G6"/>
</dbReference>
<evidence type="ECO:0000313" key="2">
    <source>
        <dbReference type="Proteomes" id="UP000006882"/>
    </source>
</evidence>
<name>A0A251NYQ9_PRUPE</name>
<sequence length="48" mass="5611">MAAHTRERERETERSFMQGVRGCGGGMVMRWVLGGRRRLLRSVYARSR</sequence>
<evidence type="ECO:0000313" key="1">
    <source>
        <dbReference type="EMBL" id="ONI03900.1"/>
    </source>
</evidence>